<evidence type="ECO:0000313" key="5">
    <source>
        <dbReference type="Proteomes" id="UP000196027"/>
    </source>
</evidence>
<dbReference type="PANTHER" id="PTHR35369:SF2">
    <property type="entry name" value="BLR3025 PROTEIN"/>
    <property type="match status" value="1"/>
</dbReference>
<dbReference type="Gene3D" id="3.30.70.270">
    <property type="match status" value="1"/>
</dbReference>
<proteinExistence type="inferred from homology"/>
<dbReference type="AlphaFoldDB" id="A0A1Y0IA57"/>
<comment type="similarity">
    <text evidence="1">Belongs to the DNA polymerase type-Y family.</text>
</comment>
<organism evidence="4 5">
    <name type="scientific">Oleiphilus messinensis</name>
    <dbReference type="NCBI Taxonomy" id="141451"/>
    <lineage>
        <taxon>Bacteria</taxon>
        <taxon>Pseudomonadati</taxon>
        <taxon>Pseudomonadota</taxon>
        <taxon>Gammaproteobacteria</taxon>
        <taxon>Oceanospirillales</taxon>
        <taxon>Oleiphilaceae</taxon>
        <taxon>Oleiphilus</taxon>
    </lineage>
</organism>
<dbReference type="Pfam" id="PF00817">
    <property type="entry name" value="IMS"/>
    <property type="match status" value="1"/>
</dbReference>
<dbReference type="EMBL" id="CP021425">
    <property type="protein sequence ID" value="ARU57130.1"/>
    <property type="molecule type" value="Genomic_DNA"/>
</dbReference>
<dbReference type="InterPro" id="IPR043502">
    <property type="entry name" value="DNA/RNA_pol_sf"/>
</dbReference>
<dbReference type="InterPro" id="IPR001126">
    <property type="entry name" value="UmuC"/>
</dbReference>
<keyword evidence="2" id="KW-0227">DNA damage</keyword>
<reference evidence="4 5" key="1">
    <citation type="submission" date="2017-05" db="EMBL/GenBank/DDBJ databases">
        <title>Genomic insights into alkan degradation activity of Oleiphilus messinensis.</title>
        <authorList>
            <person name="Kozyavkin S.A."/>
            <person name="Slesarev A.I."/>
            <person name="Golyshin P.N."/>
            <person name="Korzhenkov A."/>
            <person name="Golyshina O.N."/>
            <person name="Toshchakov S.V."/>
        </authorList>
    </citation>
    <scope>NUCLEOTIDE SEQUENCE [LARGE SCALE GENOMIC DNA]</scope>
    <source>
        <strain evidence="4 5">ME102</strain>
    </source>
</reference>
<evidence type="ECO:0000313" key="4">
    <source>
        <dbReference type="EMBL" id="ARU57130.1"/>
    </source>
</evidence>
<evidence type="ECO:0000256" key="2">
    <source>
        <dbReference type="ARBA" id="ARBA00022763"/>
    </source>
</evidence>
<dbReference type="Gene3D" id="3.40.1170.60">
    <property type="match status" value="1"/>
</dbReference>
<feature type="domain" description="UmuC" evidence="3">
    <location>
        <begin position="23"/>
        <end position="150"/>
    </location>
</feature>
<accession>A0A1Y0IA57</accession>
<dbReference type="CDD" id="cd03468">
    <property type="entry name" value="PolY_like"/>
    <property type="match status" value="1"/>
</dbReference>
<dbReference type="RefSeq" id="WP_087462054.1">
    <property type="nucleotide sequence ID" value="NZ_CP021425.1"/>
</dbReference>
<dbReference type="Proteomes" id="UP000196027">
    <property type="component" value="Chromosome"/>
</dbReference>
<dbReference type="SUPFAM" id="SSF56672">
    <property type="entry name" value="DNA/RNA polymerases"/>
    <property type="match status" value="1"/>
</dbReference>
<dbReference type="InterPro" id="IPR043128">
    <property type="entry name" value="Rev_trsase/Diguanyl_cyclase"/>
</dbReference>
<dbReference type="KEGG" id="ome:OLMES_3087"/>
<protein>
    <submittedName>
        <fullName evidence="4">DinP DNA polymerase-like protein</fullName>
    </submittedName>
</protein>
<evidence type="ECO:0000259" key="3">
    <source>
        <dbReference type="Pfam" id="PF00817"/>
    </source>
</evidence>
<name>A0A1Y0IA57_9GAMM</name>
<dbReference type="OrthoDB" id="5298951at2"/>
<sequence>MLWLYAHFPTLALDLYSRGQTHQQAMVIVEHSPQKAGHQVLMANKEAKEHGIEANQALHTAIALNPKLHYAEFSPERCLHELQALAQCLYYYCPQVAIFPPDGLLLEIGSLKKLHQGSENIWSHLGQYFQEQELNHHMAIAHSPKGARLLARTQQGRLTEDRDTIQLLIQQCHLTDCELPGKCAETMLRMGLHNVQQLIHIPVTEINHRFGPEVRQQLDKILGVSPDPQRYYTPPAYFDRHLELVSEVEHNGALRFPLNRLLQDLQQYLYLGAFAIECIRINLEHRDRPATQIEIHTAQPETQHTVLLQLGILKLEQIKLTAPITGIRIRVDHLIAHSSDQHDLFEQGNTPEEARQFIARLGIRLGKENIHRIQTQNDHRPEFAHVEQAYHTFKPSPLLSGDNYPLSPPRPPWLLPTPQSLNSVLGLKRCGQDTNTKSAPNYAEQIVDLKQHGLEIILGPERIYSNWWTTAPVNRDYYVARFPEGAIGWIFRDSSGFWYVHGWFS</sequence>
<dbReference type="GO" id="GO:0006281">
    <property type="term" value="P:DNA repair"/>
    <property type="evidence" value="ECO:0007669"/>
    <property type="project" value="InterPro"/>
</dbReference>
<gene>
    <name evidence="4" type="ORF">OLMES_3087</name>
</gene>
<evidence type="ECO:0000256" key="1">
    <source>
        <dbReference type="ARBA" id="ARBA00010945"/>
    </source>
</evidence>
<dbReference type="PANTHER" id="PTHR35369">
    <property type="entry name" value="BLR3025 PROTEIN-RELATED"/>
    <property type="match status" value="1"/>
</dbReference>
<keyword evidence="5" id="KW-1185">Reference proteome</keyword>
<dbReference type="InterPro" id="IPR050356">
    <property type="entry name" value="SulA_CellDiv_inhibitor"/>
</dbReference>